<protein>
    <submittedName>
        <fullName evidence="1">Carnitine dehydratase</fullName>
    </submittedName>
</protein>
<reference evidence="1 2" key="1">
    <citation type="submission" date="2017-02" db="EMBL/GenBank/DDBJ databases">
        <title>The new phylogeny of genus Mycobacterium.</title>
        <authorList>
            <person name="Tortoli E."/>
            <person name="Trovato A."/>
            <person name="Cirillo D.M."/>
        </authorList>
    </citation>
    <scope>NUCLEOTIDE SEQUENCE [LARGE SCALE GENOMIC DNA]</scope>
    <source>
        <strain evidence="1 2">IP1130001</strain>
    </source>
</reference>
<dbReference type="Gene3D" id="3.30.1540.10">
    <property type="entry name" value="formyl-coa transferase, domain 3"/>
    <property type="match status" value="1"/>
</dbReference>
<dbReference type="InterPro" id="IPR023606">
    <property type="entry name" value="CoA-Trfase_III_dom_1_sf"/>
</dbReference>
<dbReference type="Proteomes" id="UP000243140">
    <property type="component" value="Unassembled WGS sequence"/>
</dbReference>
<accession>A0ABX3SME1</accession>
<dbReference type="SUPFAM" id="SSF89796">
    <property type="entry name" value="CoA-transferase family III (CaiB/BaiF)"/>
    <property type="match status" value="1"/>
</dbReference>
<dbReference type="InterPro" id="IPR050509">
    <property type="entry name" value="CoA-transferase_III"/>
</dbReference>
<dbReference type="InterPro" id="IPR003673">
    <property type="entry name" value="CoA-Trfase_fam_III"/>
</dbReference>
<dbReference type="InterPro" id="IPR044855">
    <property type="entry name" value="CoA-Trfase_III_dom3_sf"/>
</dbReference>
<gene>
    <name evidence="1" type="ORF">BST29_21700</name>
</gene>
<dbReference type="Pfam" id="PF02515">
    <property type="entry name" value="CoA_transf_3"/>
    <property type="match status" value="1"/>
</dbReference>
<evidence type="ECO:0000313" key="2">
    <source>
        <dbReference type="Proteomes" id="UP000243140"/>
    </source>
</evidence>
<dbReference type="PANTHER" id="PTHR48228:SF5">
    <property type="entry name" value="ALPHA-METHYLACYL-COA RACEMASE"/>
    <property type="match status" value="1"/>
</dbReference>
<evidence type="ECO:0000313" key="1">
    <source>
        <dbReference type="EMBL" id="ORA78378.1"/>
    </source>
</evidence>
<organism evidence="1 2">
    <name type="scientific">Mycobacterium malmoense</name>
    <dbReference type="NCBI Taxonomy" id="1780"/>
    <lineage>
        <taxon>Bacteria</taxon>
        <taxon>Bacillati</taxon>
        <taxon>Actinomycetota</taxon>
        <taxon>Actinomycetes</taxon>
        <taxon>Mycobacteriales</taxon>
        <taxon>Mycobacteriaceae</taxon>
        <taxon>Mycobacterium</taxon>
    </lineage>
</organism>
<dbReference type="PANTHER" id="PTHR48228">
    <property type="entry name" value="SUCCINYL-COA--D-CITRAMALATE COA-TRANSFERASE"/>
    <property type="match status" value="1"/>
</dbReference>
<keyword evidence="2" id="KW-1185">Reference proteome</keyword>
<sequence>MTGPLHGVRVLVLAGMGPVPFVSMLLADMGAHVVRVVPPRRQGRARPQTAAGCEPADPFNRHVDTVALDLKGPGGSACVLNLVSVGDVFIEGYRPGTAERLGLGPDVLLELNPRLVYARLTGYGQHGPLAKDAGHDINYLAQSGALRGMARGGEAPPPVSLLAGYGGCGTIAAYGIVCALLEARSSGQGQVVDAATVDAVALMSAKLHGLCAAGLYSEESGADFLDEGVPFYGTYQCADGRYLAVGALKPEFYCAFIARLGVDTTAWPGQYDRRQWPHLRERIADALKQRSRNDWAAIYSGTDACVTPVLNSDEAAVAPHNSERGLYEKVDGVLHCAPAPRLSRTPPRPPASPPTALLDFDDLAANWAGCARCPRSAERVAANGRA</sequence>
<dbReference type="Gene3D" id="3.40.50.10540">
    <property type="entry name" value="Crotonobetainyl-coa:carnitine coa-transferase, domain 1"/>
    <property type="match status" value="1"/>
</dbReference>
<comment type="caution">
    <text evidence="1">The sequence shown here is derived from an EMBL/GenBank/DDBJ whole genome shotgun (WGS) entry which is preliminary data.</text>
</comment>
<name>A0ABX3SME1_MYCMA</name>
<dbReference type="EMBL" id="MVHV01000029">
    <property type="protein sequence ID" value="ORA78378.1"/>
    <property type="molecule type" value="Genomic_DNA"/>
</dbReference>
<proteinExistence type="predicted"/>
<dbReference type="RefSeq" id="WP_083012241.1">
    <property type="nucleotide sequence ID" value="NZ_CP060015.1"/>
</dbReference>